<sequence>MKRDHLKVIRIGLDEFGTDGVQSIFPQLCYELEKIDHKSQPIPRIDFTCEDLAVFETLLLHILEHPDTHYRRIFARSRLVWDMYVHDIKVELQEALHSVPHTVVSPESGEAFALRPADRVTWLMLRPPFRSTWLDILLMDALGRGTDSNQLRTQLWADVRQAELLRIRIPTMYSMQIEDGVIARLGVVDVRGAAQAGGDRDGGGN</sequence>
<protein>
    <submittedName>
        <fullName evidence="1">Uncharacterized protein</fullName>
    </submittedName>
</protein>
<reference evidence="1 2" key="1">
    <citation type="submission" date="2021-08" db="EMBL/GenBank/DDBJ databases">
        <title>Draft Genome Sequence of Phanerochaete sordida strain YK-624.</title>
        <authorList>
            <person name="Mori T."/>
            <person name="Dohra H."/>
            <person name="Suzuki T."/>
            <person name="Kawagishi H."/>
            <person name="Hirai H."/>
        </authorList>
    </citation>
    <scope>NUCLEOTIDE SEQUENCE [LARGE SCALE GENOMIC DNA]</scope>
    <source>
        <strain evidence="1 2">YK-624</strain>
    </source>
</reference>
<name>A0A9P3GF13_9APHY</name>
<evidence type="ECO:0000313" key="1">
    <source>
        <dbReference type="EMBL" id="GJE92539.1"/>
    </source>
</evidence>
<keyword evidence="2" id="KW-1185">Reference proteome</keyword>
<proteinExistence type="predicted"/>
<dbReference type="AlphaFoldDB" id="A0A9P3GF13"/>
<comment type="caution">
    <text evidence="1">The sequence shown here is derived from an EMBL/GenBank/DDBJ whole genome shotgun (WGS) entry which is preliminary data.</text>
</comment>
<organism evidence="1 2">
    <name type="scientific">Phanerochaete sordida</name>
    <dbReference type="NCBI Taxonomy" id="48140"/>
    <lineage>
        <taxon>Eukaryota</taxon>
        <taxon>Fungi</taxon>
        <taxon>Dikarya</taxon>
        <taxon>Basidiomycota</taxon>
        <taxon>Agaricomycotina</taxon>
        <taxon>Agaricomycetes</taxon>
        <taxon>Polyporales</taxon>
        <taxon>Phanerochaetaceae</taxon>
        <taxon>Phanerochaete</taxon>
    </lineage>
</organism>
<evidence type="ECO:0000313" key="2">
    <source>
        <dbReference type="Proteomes" id="UP000703269"/>
    </source>
</evidence>
<gene>
    <name evidence="1" type="ORF">PsYK624_086940</name>
</gene>
<dbReference type="EMBL" id="BPQB01000027">
    <property type="protein sequence ID" value="GJE92539.1"/>
    <property type="molecule type" value="Genomic_DNA"/>
</dbReference>
<accession>A0A9P3GF13</accession>
<dbReference type="Proteomes" id="UP000703269">
    <property type="component" value="Unassembled WGS sequence"/>
</dbReference>